<feature type="region of interest" description="Disordered" evidence="1">
    <location>
        <begin position="122"/>
        <end position="187"/>
    </location>
</feature>
<feature type="region of interest" description="Disordered" evidence="1">
    <location>
        <begin position="1"/>
        <end position="41"/>
    </location>
</feature>
<feature type="compositionally biased region" description="Basic and acidic residues" evidence="1">
    <location>
        <begin position="152"/>
        <end position="161"/>
    </location>
</feature>
<name>A0ABQ5BKR5_9ASTR</name>
<evidence type="ECO:0000256" key="1">
    <source>
        <dbReference type="SAM" id="MobiDB-lite"/>
    </source>
</evidence>
<accession>A0ABQ5BKR5</accession>
<organism evidence="2 3">
    <name type="scientific">Tanacetum coccineum</name>
    <dbReference type="NCBI Taxonomy" id="301880"/>
    <lineage>
        <taxon>Eukaryota</taxon>
        <taxon>Viridiplantae</taxon>
        <taxon>Streptophyta</taxon>
        <taxon>Embryophyta</taxon>
        <taxon>Tracheophyta</taxon>
        <taxon>Spermatophyta</taxon>
        <taxon>Magnoliopsida</taxon>
        <taxon>eudicotyledons</taxon>
        <taxon>Gunneridae</taxon>
        <taxon>Pentapetalae</taxon>
        <taxon>asterids</taxon>
        <taxon>campanulids</taxon>
        <taxon>Asterales</taxon>
        <taxon>Asteraceae</taxon>
        <taxon>Asteroideae</taxon>
        <taxon>Anthemideae</taxon>
        <taxon>Anthemidinae</taxon>
        <taxon>Tanacetum</taxon>
    </lineage>
</organism>
<gene>
    <name evidence="2" type="ORF">Tco_0874101</name>
</gene>
<feature type="compositionally biased region" description="Low complexity" evidence="1">
    <location>
        <begin position="134"/>
        <end position="150"/>
    </location>
</feature>
<evidence type="ECO:0000313" key="3">
    <source>
        <dbReference type="Proteomes" id="UP001151760"/>
    </source>
</evidence>
<comment type="caution">
    <text evidence="2">The sequence shown here is derived from an EMBL/GenBank/DDBJ whole genome shotgun (WGS) entry which is preliminary data.</text>
</comment>
<dbReference type="Proteomes" id="UP001151760">
    <property type="component" value="Unassembled WGS sequence"/>
</dbReference>
<reference evidence="2" key="2">
    <citation type="submission" date="2022-01" db="EMBL/GenBank/DDBJ databases">
        <authorList>
            <person name="Yamashiro T."/>
            <person name="Shiraishi A."/>
            <person name="Satake H."/>
            <person name="Nakayama K."/>
        </authorList>
    </citation>
    <scope>NUCLEOTIDE SEQUENCE</scope>
</reference>
<feature type="compositionally biased region" description="Acidic residues" evidence="1">
    <location>
        <begin position="162"/>
        <end position="177"/>
    </location>
</feature>
<reference evidence="2" key="1">
    <citation type="journal article" date="2022" name="Int. J. Mol. Sci.">
        <title>Draft Genome of Tanacetum Coccineum: Genomic Comparison of Closely Related Tanacetum-Family Plants.</title>
        <authorList>
            <person name="Yamashiro T."/>
            <person name="Shiraishi A."/>
            <person name="Nakayama K."/>
            <person name="Satake H."/>
        </authorList>
    </citation>
    <scope>NUCLEOTIDE SEQUENCE</scope>
</reference>
<dbReference type="EMBL" id="BQNB010013393">
    <property type="protein sequence ID" value="GJT15395.1"/>
    <property type="molecule type" value="Genomic_DNA"/>
</dbReference>
<protein>
    <submittedName>
        <fullName evidence="2">Uncharacterized protein</fullName>
    </submittedName>
</protein>
<feature type="compositionally biased region" description="Basic and acidic residues" evidence="1">
    <location>
        <begin position="1"/>
        <end position="11"/>
    </location>
</feature>
<sequence>MDTESEPKEAPSETEELQPLPARTTLPSSDHTPTSPNPTLVLPLTDEEFEASEPLDTKITDPVIWERDMMLTGDCKSIRGVEVLLTVPYGQKISESGDWTARTQLAMSPGLSARVTNAMTLSPSSFRKRHKSSYETPSSSLSLASSPTLPVRKRERERERDELEDEGPNSEGEEAEPEGQQQQAASIEVTIVDRPLGIRYGAARRRALELAKEVAPSSLEIGQSSRSREVREEIHSQRFMLRSLERAQERAIITFGALWRLVLALEAWAGHTNAHQAAMWQAKYEDHRLIHDLLVKNATIQRLLQEMRDRVTTLE</sequence>
<proteinExistence type="predicted"/>
<feature type="compositionally biased region" description="Polar residues" evidence="1">
    <location>
        <begin position="25"/>
        <end position="38"/>
    </location>
</feature>
<keyword evidence="3" id="KW-1185">Reference proteome</keyword>
<evidence type="ECO:0000313" key="2">
    <source>
        <dbReference type="EMBL" id="GJT15395.1"/>
    </source>
</evidence>